<reference evidence="1 2" key="1">
    <citation type="submission" date="2018-03" db="EMBL/GenBank/DDBJ databases">
        <title>Diversity of phytobeneficial traits revealed by whole-genome analysis of worldwide-isolated phenazine-producing Pseudomonas spp.</title>
        <authorList>
            <person name="Biessy A."/>
            <person name="Novinscak A."/>
            <person name="Blom J."/>
            <person name="Leger G."/>
            <person name="Thomashow L.S."/>
            <person name="Cazorla F.M."/>
            <person name="Josic D."/>
            <person name="Filion M."/>
        </authorList>
    </citation>
    <scope>NUCLEOTIDE SEQUENCE [LARGE SCALE GENOMIC DNA]</scope>
    <source>
        <strain evidence="1 2">30B</strain>
    </source>
</reference>
<name>A0A3G7UC79_9PSED</name>
<evidence type="ECO:0000313" key="1">
    <source>
        <dbReference type="EMBL" id="AZE56883.1"/>
    </source>
</evidence>
<sequence length="65" mass="7108">MINSSLGDHGLSLPQCTIVDATLIYAPNSTKNKDGKRDHEMYQTKKGNQYYLGAKAHVGVDDKLG</sequence>
<dbReference type="PANTHER" id="PTHR35604">
    <property type="entry name" value="TRANSPOSASE INSH FOR INSERTION SEQUENCE ELEMENT IS5A-RELATED"/>
    <property type="match status" value="1"/>
</dbReference>
<organism evidence="1 2">
    <name type="scientific">Pseudomonas synxantha</name>
    <dbReference type="NCBI Taxonomy" id="47883"/>
    <lineage>
        <taxon>Bacteria</taxon>
        <taxon>Pseudomonadati</taxon>
        <taxon>Pseudomonadota</taxon>
        <taxon>Gammaproteobacteria</taxon>
        <taxon>Pseudomonadales</taxon>
        <taxon>Pseudomonadaceae</taxon>
        <taxon>Pseudomonas</taxon>
    </lineage>
</organism>
<dbReference type="Proteomes" id="UP000268696">
    <property type="component" value="Chromosome"/>
</dbReference>
<dbReference type="EMBL" id="CP027754">
    <property type="protein sequence ID" value="AZE56883.1"/>
    <property type="molecule type" value="Genomic_DNA"/>
</dbReference>
<accession>A0A3G7UC79</accession>
<evidence type="ECO:0000313" key="2">
    <source>
        <dbReference type="Proteomes" id="UP000268696"/>
    </source>
</evidence>
<dbReference type="AlphaFoldDB" id="A0A3G7UC79"/>
<dbReference type="PANTHER" id="PTHR35604:SF2">
    <property type="entry name" value="TRANSPOSASE INSH FOR INSERTION SEQUENCE ELEMENT IS5A-RELATED"/>
    <property type="match status" value="1"/>
</dbReference>
<proteinExistence type="predicted"/>
<gene>
    <name evidence="1" type="ORF">C4K03_4745</name>
</gene>
<protein>
    <submittedName>
        <fullName evidence="1">Mobile element protein</fullName>
    </submittedName>
</protein>